<organism evidence="7 8">
    <name type="scientific">Trametes pubescens</name>
    <name type="common">White-rot fungus</name>
    <dbReference type="NCBI Taxonomy" id="154538"/>
    <lineage>
        <taxon>Eukaryota</taxon>
        <taxon>Fungi</taxon>
        <taxon>Dikarya</taxon>
        <taxon>Basidiomycota</taxon>
        <taxon>Agaricomycotina</taxon>
        <taxon>Agaricomycetes</taxon>
        <taxon>Polyporales</taxon>
        <taxon>Polyporaceae</taxon>
        <taxon>Trametes</taxon>
    </lineage>
</organism>
<evidence type="ECO:0000256" key="1">
    <source>
        <dbReference type="ARBA" id="ARBA00004123"/>
    </source>
</evidence>
<dbReference type="STRING" id="154538.A0A1M2VMP7"/>
<dbReference type="GO" id="GO:0006334">
    <property type="term" value="P:nucleosome assembly"/>
    <property type="evidence" value="ECO:0007669"/>
    <property type="project" value="TreeGrafter"/>
</dbReference>
<dbReference type="Proteomes" id="UP000184267">
    <property type="component" value="Unassembled WGS sequence"/>
</dbReference>
<dbReference type="AlphaFoldDB" id="A0A1M2VMP7"/>
<evidence type="ECO:0000313" key="8">
    <source>
        <dbReference type="Proteomes" id="UP000184267"/>
    </source>
</evidence>
<evidence type="ECO:0000259" key="6">
    <source>
        <dbReference type="Pfam" id="PF12253"/>
    </source>
</evidence>
<protein>
    <recommendedName>
        <fullName evidence="6">Chromatin assembly factor 1 subunit A dimerization domain-containing protein</fullName>
    </recommendedName>
</protein>
<dbReference type="GO" id="GO:0033186">
    <property type="term" value="C:CAF-1 complex"/>
    <property type="evidence" value="ECO:0007669"/>
    <property type="project" value="TreeGrafter"/>
</dbReference>
<dbReference type="Pfam" id="PF12253">
    <property type="entry name" value="CAF1A_dimeriz"/>
    <property type="match status" value="1"/>
</dbReference>
<sequence>MRLATGVTQPEVVSGDKADKPSLVELKNGKLVFKQKTLAFEKMSETMQEIVKFREMLEQRLEAKEPPLSKVPEEHKRVIAKLVHESDKTLQALSRHVQQQLLPAVDEDEEEDTTAAILPLDTVEDAIKSVARRLNYGLDNPLDGGRAPAAWHIWRWEVSDECRDWLPKNAKEKVENRLRERLQAKSDVKALFEALPEDERVIILGLKHVPKPLPKAKNATKSIPGPAVAELTDPATSTPQPTPRPTDNVENDVPQPITAEDASQESQEKKGPGRPKKPTDPDKAAERAAKEKERLEKKAAKAEREKKEQAAQAKSRSIMASFFGKPKPTASSSASPMKAGPSRDGANGSPGPAPAQSDFERTFKPFALKKGAVLAPVNWFHERKRREGRKQARRSQGDVIIIDDDEDSKADEDVEMAEAQDDDTWHTLPREERIRNILARLPRGLNPPRRPRQPTGYKTYWPISVRGLMNQLTEAEVAGDDTEVRRLLALLRSRRALPAKALVFADDARPGYFGTFTRSSREVGPRTPFARDVVGIDYGYDSGLEWAEEDAGEADDVLDGEEDEGEDGDGEADSDADSWLVDDDAVEDPGTPIEERLGSPEFDFPPLPQKRKKEKEREKEPERERERERGAASKKRRVVVPLVPFTKGPEWEPVVSRCTYAPFQRYRIQLFNDTPLPIDPFSFVSQPAEHAAGGHHPQQTADGFVIPALPPHIAKSTSTSSSSSASPSTSTSNPATSAGPSTPTGPKRGAVPPKNPFPDAHLAHLLTRIEELATSSLHCIVETVHHELQAHKVKKNAIEAKVREVGEKSRERRVWVVRPDVKAQHGMA</sequence>
<feature type="domain" description="Chromatin assembly factor 1 subunit A dimerization" evidence="6">
    <location>
        <begin position="500"/>
        <end position="573"/>
    </location>
</feature>
<comment type="caution">
    <text evidence="7">The sequence shown here is derived from an EMBL/GenBank/DDBJ whole genome shotgun (WGS) entry which is preliminary data.</text>
</comment>
<evidence type="ECO:0000256" key="3">
    <source>
        <dbReference type="ARBA" id="ARBA00023204"/>
    </source>
</evidence>
<dbReference type="GO" id="GO:0006281">
    <property type="term" value="P:DNA repair"/>
    <property type="evidence" value="ECO:0007669"/>
    <property type="project" value="UniProtKB-KW"/>
</dbReference>
<feature type="region of interest" description="Disordered" evidence="5">
    <location>
        <begin position="549"/>
        <end position="634"/>
    </location>
</feature>
<feature type="compositionally biased region" description="Basic and acidic residues" evidence="5">
    <location>
        <begin position="266"/>
        <end position="309"/>
    </location>
</feature>
<gene>
    <name evidence="7" type="ORF">TRAPUB_225</name>
</gene>
<evidence type="ECO:0000256" key="4">
    <source>
        <dbReference type="ARBA" id="ARBA00023242"/>
    </source>
</evidence>
<accession>A0A1M2VMP7</accession>
<dbReference type="OMA" id="KGPCWES"/>
<evidence type="ECO:0000256" key="5">
    <source>
        <dbReference type="SAM" id="MobiDB-lite"/>
    </source>
</evidence>
<reference evidence="7 8" key="1">
    <citation type="submission" date="2016-10" db="EMBL/GenBank/DDBJ databases">
        <title>Genome sequence of the basidiomycete white-rot fungus Trametes pubescens.</title>
        <authorList>
            <person name="Makela M.R."/>
            <person name="Granchi Z."/>
            <person name="Peng M."/>
            <person name="De Vries R.P."/>
            <person name="Grigoriev I."/>
            <person name="Riley R."/>
            <person name="Hilden K."/>
        </authorList>
    </citation>
    <scope>NUCLEOTIDE SEQUENCE [LARGE SCALE GENOMIC DNA]</scope>
    <source>
        <strain evidence="7 8">FBCC735</strain>
    </source>
</reference>
<dbReference type="InterPro" id="IPR022043">
    <property type="entry name" value="CAF1A_DD"/>
</dbReference>
<feature type="compositionally biased region" description="Low complexity" evidence="5">
    <location>
        <begin position="325"/>
        <end position="339"/>
    </location>
</feature>
<feature type="compositionally biased region" description="Basic and acidic residues" evidence="5">
    <location>
        <begin position="615"/>
        <end position="631"/>
    </location>
</feature>
<dbReference type="PANTHER" id="PTHR15272:SF0">
    <property type="entry name" value="CHROMATIN ASSEMBLY FACTOR 1 SUBUNIT A"/>
    <property type="match status" value="1"/>
</dbReference>
<feature type="compositionally biased region" description="Low complexity" evidence="5">
    <location>
        <begin position="716"/>
        <end position="746"/>
    </location>
</feature>
<feature type="compositionally biased region" description="Acidic residues" evidence="5">
    <location>
        <begin position="549"/>
        <end position="587"/>
    </location>
</feature>
<comment type="subcellular location">
    <subcellularLocation>
        <location evidence="1">Nucleus</location>
    </subcellularLocation>
</comment>
<feature type="region of interest" description="Disordered" evidence="5">
    <location>
        <begin position="212"/>
        <end position="360"/>
    </location>
</feature>
<dbReference type="EMBL" id="MNAD01001008">
    <property type="protein sequence ID" value="OJT08874.1"/>
    <property type="molecule type" value="Genomic_DNA"/>
</dbReference>
<keyword evidence="4" id="KW-0539">Nucleus</keyword>
<evidence type="ECO:0000313" key="7">
    <source>
        <dbReference type="EMBL" id="OJT08874.1"/>
    </source>
</evidence>
<dbReference type="GO" id="GO:0005634">
    <property type="term" value="C:nucleus"/>
    <property type="evidence" value="ECO:0007669"/>
    <property type="project" value="UniProtKB-SubCell"/>
</dbReference>
<keyword evidence="3" id="KW-0234">DNA repair</keyword>
<name>A0A1M2VMP7_TRAPU</name>
<dbReference type="PANTHER" id="PTHR15272">
    <property type="entry name" value="CHROMATIN ASSEMBLY FACTOR 1 SUBUNIT A CAF-1 SUBUNIT A"/>
    <property type="match status" value="1"/>
</dbReference>
<feature type="region of interest" description="Disordered" evidence="5">
    <location>
        <begin position="711"/>
        <end position="756"/>
    </location>
</feature>
<evidence type="ECO:0000256" key="2">
    <source>
        <dbReference type="ARBA" id="ARBA00022763"/>
    </source>
</evidence>
<dbReference type="OrthoDB" id="440676at2759"/>
<keyword evidence="8" id="KW-1185">Reference proteome</keyword>
<proteinExistence type="predicted"/>
<keyword evidence="2" id="KW-0227">DNA damage</keyword>